<sequence>MLTADLISLLKLLLLGPLAYLIDLASAPLSPLFPFPLATTLHAARVGLAYKGRTRALGFDGAMKARGRGVEWAGYLVMCWGGSFITSFLQQTPPPQLLSPLPWINYLSIYTVISNPAFTALLPSPAILDTLLPIIDGLTRTFPISGAVLSTSNHANPAIRSSLMFQLLCGGLAASGGGIAATTLGVFTPDWRLSTPPILFTGFLGCLDFLAGAAAAALFGFLTASHPAYLPYLAAAKSLVPSLGGTHTKPAAEPAAALMTVLGARSVLVLFLSLVYATRAFMLHWYPMLVAPPVAAVPVAAVGRDGEKPTSAREATRIVVQDKEEGKKRV</sequence>
<comment type="caution">
    <text evidence="1">The sequence shown here is derived from an EMBL/GenBank/DDBJ whole genome shotgun (WGS) entry which is preliminary data.</text>
</comment>
<keyword evidence="2" id="KW-1185">Reference proteome</keyword>
<evidence type="ECO:0000313" key="1">
    <source>
        <dbReference type="EMBL" id="KAJ9108749.1"/>
    </source>
</evidence>
<dbReference type="Proteomes" id="UP001227268">
    <property type="component" value="Unassembled WGS sequence"/>
</dbReference>
<reference evidence="1" key="1">
    <citation type="submission" date="2023-04" db="EMBL/GenBank/DDBJ databases">
        <title>Draft Genome sequencing of Naganishia species isolated from polar environments using Oxford Nanopore Technology.</title>
        <authorList>
            <person name="Leo P."/>
            <person name="Venkateswaran K."/>
        </authorList>
    </citation>
    <scope>NUCLEOTIDE SEQUENCE</scope>
    <source>
        <strain evidence="1">MNA-CCFEE 5423</strain>
    </source>
</reference>
<protein>
    <submittedName>
        <fullName evidence="1">Uncharacterized protein</fullName>
    </submittedName>
</protein>
<evidence type="ECO:0000313" key="2">
    <source>
        <dbReference type="Proteomes" id="UP001227268"/>
    </source>
</evidence>
<dbReference type="EMBL" id="JASBWT010000001">
    <property type="protein sequence ID" value="KAJ9108749.1"/>
    <property type="molecule type" value="Genomic_DNA"/>
</dbReference>
<organism evidence="1 2">
    <name type="scientific">Naganishia friedmannii</name>
    <dbReference type="NCBI Taxonomy" id="89922"/>
    <lineage>
        <taxon>Eukaryota</taxon>
        <taxon>Fungi</taxon>
        <taxon>Dikarya</taxon>
        <taxon>Basidiomycota</taxon>
        <taxon>Agaricomycotina</taxon>
        <taxon>Tremellomycetes</taxon>
        <taxon>Filobasidiales</taxon>
        <taxon>Filobasidiaceae</taxon>
        <taxon>Naganishia</taxon>
    </lineage>
</organism>
<proteinExistence type="predicted"/>
<gene>
    <name evidence="1" type="ORF">QFC21_000069</name>
</gene>
<accession>A0ACC2WC37</accession>
<name>A0ACC2WC37_9TREE</name>